<dbReference type="PROSITE" id="PS50166">
    <property type="entry name" value="IMPORTIN_B_NT"/>
    <property type="match status" value="1"/>
</dbReference>
<reference evidence="8 9" key="1">
    <citation type="submission" date="2016-02" db="EMBL/GenBank/DDBJ databases">
        <title>Comparative genomic and transcriptomic foundation for Pichia pastoris.</title>
        <authorList>
            <person name="Love K.R."/>
            <person name="Shah K.A."/>
            <person name="Whittaker C.A."/>
            <person name="Wu J."/>
            <person name="Bartlett M.C."/>
            <person name="Ma D."/>
            <person name="Leeson R.L."/>
            <person name="Priest M."/>
            <person name="Young S.K."/>
            <person name="Love J.C."/>
        </authorList>
    </citation>
    <scope>NUCLEOTIDE SEQUENCE [LARGE SCALE GENOMIC DNA]</scope>
    <source>
        <strain evidence="8 9">ATCC 28485</strain>
    </source>
</reference>
<keyword evidence="9" id="KW-1185">Reference proteome</keyword>
<dbReference type="SUPFAM" id="SSF48371">
    <property type="entry name" value="ARM repeat"/>
    <property type="match status" value="1"/>
</dbReference>
<evidence type="ECO:0000313" key="8">
    <source>
        <dbReference type="EMBL" id="ANZ76402.1"/>
    </source>
</evidence>
<proteinExistence type="predicted"/>
<keyword evidence="5" id="KW-0653">Protein transport</keyword>
<evidence type="ECO:0000256" key="2">
    <source>
        <dbReference type="ARBA" id="ARBA00004496"/>
    </source>
</evidence>
<evidence type="ECO:0000256" key="3">
    <source>
        <dbReference type="ARBA" id="ARBA00022448"/>
    </source>
</evidence>
<dbReference type="GO" id="GO:0005829">
    <property type="term" value="C:cytosol"/>
    <property type="evidence" value="ECO:0007669"/>
    <property type="project" value="TreeGrafter"/>
</dbReference>
<dbReference type="AlphaFoldDB" id="A0A1B2JEI4"/>
<dbReference type="InterPro" id="IPR001494">
    <property type="entry name" value="Importin-beta_N"/>
</dbReference>
<dbReference type="Pfam" id="PF03810">
    <property type="entry name" value="IBN_N"/>
    <property type="match status" value="1"/>
</dbReference>
<dbReference type="InterPro" id="IPR011989">
    <property type="entry name" value="ARM-like"/>
</dbReference>
<name>A0A1B2JEI4_PICPA</name>
<dbReference type="GO" id="GO:0031267">
    <property type="term" value="F:small GTPase binding"/>
    <property type="evidence" value="ECO:0007669"/>
    <property type="project" value="InterPro"/>
</dbReference>
<dbReference type="InterPro" id="IPR013713">
    <property type="entry name" value="XPO2_central"/>
</dbReference>
<gene>
    <name evidence="8" type="primary">SXM1</name>
    <name evidence="8" type="ORF">ATY40_BA7503627</name>
</gene>
<evidence type="ECO:0000313" key="9">
    <source>
        <dbReference type="Proteomes" id="UP000094565"/>
    </source>
</evidence>
<accession>A0A1B2JEI4</accession>
<dbReference type="InterPro" id="IPR016024">
    <property type="entry name" value="ARM-type_fold"/>
</dbReference>
<dbReference type="Proteomes" id="UP000094565">
    <property type="component" value="Chromosome 3"/>
</dbReference>
<sequence length="919" mass="105475">MDKQNLLLLIEASLSNDASRNHDLSHYLDDLEQKPGVADFFFDLVGDDSLKAPVKLFVAVYFKNKVKKHWNINGNDSWELQKKQITPEEKASIKSKFVQVFLANCQDTKVNQLLCDTLYLILQQEIDQWDQLTSDTLQLLHSKDKYEYVYSGLLILKTFMRTQRWSLGDDRRKLDLIVENSFELLENLMNDLVSNGLDDTSASTLIYQILKIFKYATFTSMPQYFARDIGKLEKWVSYQLTIAASESSPSLMALDVDRRTVDPRSKSQKWAFANLCRLIGRYGGGKSMSRETHLNQFCELVTSNFAPEILTQVFKIASNWSQNPQSHWLSQKSLYYLIFTIHQFVNGPYNWKLVQPHIRDIIGHLVLPNLLPTEDVVELYESDPDEYYKRYIDFGNSTTTANDAAVNLLAGISEDKLKQIYSNTEDLVVSCFTNEKNNPFQVEASLRVLACFSLQLNQSDWDVEGIVKVTLPYLNAKEYPFLQTRACDLVTCYGAGIRDLNLLSEVFQGLLKNFQQDDDPLLILLGAEAITVLISRPEVSDSLRPHINSIISKLLKLSKEYEFEAVSDIIQAFVSEFSAEVQPFALQLFTDLNENFQRIMKEMIDNRNDTDKEYQGIGILDTMLSIVNSSDNVDHISRLADIFRPTVLCTIQNTLDMFLVEVLSICETMVSKTKQVSQALWDVYMELFESSSYYFTPDICQPFWEACIIYGFKDLNFKSPQVQKAIEIISNSNLFEDYPKVQYELLSQIILACDVEPIIPDILKLSNTSETCIHIEIVLSCLVTNPQLTVSNVDLTQFLPLWMNNQKKNPTVFDVKLQIMALISLLGLDGVSIIEQVKDELTLKLVQLLETLPETTRKRQELLDSLENAQEDDFEYEEDEEDDLLRETVLDNVDVLSKFKQFNSTGRIAVPRERLQNLQ</sequence>
<dbReference type="PANTHER" id="PTHR10997:SF28">
    <property type="entry name" value="IMPORTIN BETA SMX1"/>
    <property type="match status" value="1"/>
</dbReference>
<evidence type="ECO:0000256" key="5">
    <source>
        <dbReference type="ARBA" id="ARBA00022927"/>
    </source>
</evidence>
<keyword evidence="6" id="KW-0539">Nucleus</keyword>
<dbReference type="GO" id="GO:0006606">
    <property type="term" value="P:protein import into nucleus"/>
    <property type="evidence" value="ECO:0007669"/>
    <property type="project" value="TreeGrafter"/>
</dbReference>
<dbReference type="EMBL" id="CP014586">
    <property type="protein sequence ID" value="ANZ76402.1"/>
    <property type="molecule type" value="Genomic_DNA"/>
</dbReference>
<evidence type="ECO:0000259" key="7">
    <source>
        <dbReference type="PROSITE" id="PS50166"/>
    </source>
</evidence>
<evidence type="ECO:0000256" key="4">
    <source>
        <dbReference type="ARBA" id="ARBA00022490"/>
    </source>
</evidence>
<dbReference type="Pfam" id="PF08506">
    <property type="entry name" value="Cse1"/>
    <property type="match status" value="1"/>
</dbReference>
<dbReference type="OrthoDB" id="760868at2759"/>
<dbReference type="GO" id="GO:0005635">
    <property type="term" value="C:nuclear envelope"/>
    <property type="evidence" value="ECO:0007669"/>
    <property type="project" value="TreeGrafter"/>
</dbReference>
<evidence type="ECO:0000256" key="1">
    <source>
        <dbReference type="ARBA" id="ARBA00004123"/>
    </source>
</evidence>
<protein>
    <submittedName>
        <fullName evidence="8">BA75_03627T0</fullName>
    </submittedName>
</protein>
<comment type="subcellular location">
    <subcellularLocation>
        <location evidence="2">Cytoplasm</location>
    </subcellularLocation>
    <subcellularLocation>
        <location evidence="1">Nucleus</location>
    </subcellularLocation>
</comment>
<feature type="domain" description="Importin N-terminal" evidence="7">
    <location>
        <begin position="24"/>
        <end position="103"/>
    </location>
</feature>
<keyword evidence="4" id="KW-0963">Cytoplasm</keyword>
<dbReference type="Gene3D" id="1.25.10.10">
    <property type="entry name" value="Leucine-rich Repeat Variant"/>
    <property type="match status" value="1"/>
</dbReference>
<dbReference type="PANTHER" id="PTHR10997">
    <property type="entry name" value="IMPORTIN-7, 8, 11"/>
    <property type="match status" value="1"/>
</dbReference>
<evidence type="ECO:0000256" key="6">
    <source>
        <dbReference type="ARBA" id="ARBA00023242"/>
    </source>
</evidence>
<keyword evidence="3" id="KW-0813">Transport</keyword>
<organism evidence="8 9">
    <name type="scientific">Komagataella pastoris</name>
    <name type="common">Yeast</name>
    <name type="synonym">Pichia pastoris</name>
    <dbReference type="NCBI Taxonomy" id="4922"/>
    <lineage>
        <taxon>Eukaryota</taxon>
        <taxon>Fungi</taxon>
        <taxon>Dikarya</taxon>
        <taxon>Ascomycota</taxon>
        <taxon>Saccharomycotina</taxon>
        <taxon>Pichiomycetes</taxon>
        <taxon>Pichiales</taxon>
        <taxon>Pichiaceae</taxon>
        <taxon>Komagataella</taxon>
    </lineage>
</organism>